<proteinExistence type="predicted"/>
<gene>
    <name evidence="2" type="ORF">SAMN05216600_12857</name>
</gene>
<feature type="domain" description="AAA" evidence="1">
    <location>
        <begin position="2"/>
        <end position="47"/>
    </location>
</feature>
<dbReference type="NCBIfam" id="NF041546">
    <property type="entry name" value="ParA_partition"/>
    <property type="match status" value="1"/>
</dbReference>
<evidence type="ECO:0000313" key="2">
    <source>
        <dbReference type="EMBL" id="SER41997.1"/>
    </source>
</evidence>
<dbReference type="InterPro" id="IPR025669">
    <property type="entry name" value="AAA_dom"/>
</dbReference>
<dbReference type="PIRSF" id="PIRSF009320">
    <property type="entry name" value="Nuc_binding_HP_1000"/>
    <property type="match status" value="1"/>
</dbReference>
<evidence type="ECO:0000313" key="3">
    <source>
        <dbReference type="Proteomes" id="UP000198512"/>
    </source>
</evidence>
<dbReference type="Pfam" id="PF13614">
    <property type="entry name" value="AAA_31"/>
    <property type="match status" value="2"/>
</dbReference>
<dbReference type="SUPFAM" id="SSF52540">
    <property type="entry name" value="P-loop containing nucleoside triphosphate hydrolases"/>
    <property type="match status" value="1"/>
</dbReference>
<comment type="caution">
    <text evidence="2">The sequence shown here is derived from an EMBL/GenBank/DDBJ whole genome shotgun (WGS) entry which is preliminary data.</text>
</comment>
<dbReference type="CDD" id="cd02042">
    <property type="entry name" value="ParAB_family"/>
    <property type="match status" value="1"/>
</dbReference>
<dbReference type="InterPro" id="IPR050678">
    <property type="entry name" value="DNA_Partitioning_ATPase"/>
</dbReference>
<sequence>MAKVISVLNQKGGTSKTTTSTNLASCLASLGYRVLLVDLDHKQGSATDWAASRAGAEDDPRVIPTVAMGRQLARDLPRVAGGYDYVVVDGVPQVDELAAVAIKAADLVLIPVQPSQYDIWACADLVQLVKDRKAITDGPPVAAMMIACAVVGTTLERTAREALEAFELPILTAQTCMRQAYRLEVGNGLSVMDLAADNKARLEIEALTAELLELLK</sequence>
<dbReference type="InterPro" id="IPR027417">
    <property type="entry name" value="P-loop_NTPase"/>
</dbReference>
<organism evidence="2 3">
    <name type="scientific">Pseudomonas cuatrocienegasensis</name>
    <dbReference type="NCBI Taxonomy" id="543360"/>
    <lineage>
        <taxon>Bacteria</taxon>
        <taxon>Pseudomonadati</taxon>
        <taxon>Pseudomonadota</taxon>
        <taxon>Gammaproteobacteria</taxon>
        <taxon>Pseudomonadales</taxon>
        <taxon>Pseudomonadaceae</taxon>
        <taxon>Pseudomonas</taxon>
    </lineage>
</organism>
<name>A0ABY1BR36_9PSED</name>
<dbReference type="InterPro" id="IPR048089">
    <property type="entry name" value="McdA"/>
</dbReference>
<dbReference type="EMBL" id="FOFP01000028">
    <property type="protein sequence ID" value="SER41997.1"/>
    <property type="molecule type" value="Genomic_DNA"/>
</dbReference>
<dbReference type="Proteomes" id="UP000198512">
    <property type="component" value="Unassembled WGS sequence"/>
</dbReference>
<keyword evidence="3" id="KW-1185">Reference proteome</keyword>
<accession>A0ABY1BR36</accession>
<evidence type="ECO:0000259" key="1">
    <source>
        <dbReference type="Pfam" id="PF13614"/>
    </source>
</evidence>
<reference evidence="2 3" key="1">
    <citation type="submission" date="2016-10" db="EMBL/GenBank/DDBJ databases">
        <authorList>
            <person name="Varghese N."/>
            <person name="Submissions S."/>
        </authorList>
    </citation>
    <scope>NUCLEOTIDE SEQUENCE [LARGE SCALE GENOMIC DNA]</scope>
    <source>
        <strain evidence="2 3">CIP 109853</strain>
    </source>
</reference>
<protein>
    <submittedName>
        <fullName evidence="2">Chromosome partitioning protein</fullName>
    </submittedName>
</protein>
<dbReference type="PANTHER" id="PTHR13696:SF52">
    <property type="entry name" value="PARA FAMILY PROTEIN CT_582"/>
    <property type="match status" value="1"/>
</dbReference>
<dbReference type="RefSeq" id="WP_069521979.1">
    <property type="nucleotide sequence ID" value="NZ_FOFP01000028.1"/>
</dbReference>
<dbReference type="Gene3D" id="3.40.50.300">
    <property type="entry name" value="P-loop containing nucleotide triphosphate hydrolases"/>
    <property type="match status" value="1"/>
</dbReference>
<feature type="domain" description="AAA" evidence="1">
    <location>
        <begin position="70"/>
        <end position="131"/>
    </location>
</feature>
<dbReference type="PANTHER" id="PTHR13696">
    <property type="entry name" value="P-LOOP CONTAINING NUCLEOSIDE TRIPHOSPHATE HYDROLASE"/>
    <property type="match status" value="1"/>
</dbReference>